<name>A0A0L6CRH7_9RHOB</name>
<gene>
    <name evidence="1" type="ORF">ROTO_30770</name>
</gene>
<dbReference type="EMBL" id="LGVV01000055">
    <property type="protein sequence ID" value="KNX40372.1"/>
    <property type="molecule type" value="Genomic_DNA"/>
</dbReference>
<accession>A0A0L6CRH7</accession>
<protein>
    <submittedName>
        <fullName evidence="1">Uncharacterized protein</fullName>
    </submittedName>
</protein>
<dbReference type="Proteomes" id="UP000037046">
    <property type="component" value="Unassembled WGS sequence"/>
</dbReference>
<dbReference type="RefSeq" id="WP_050663927.1">
    <property type="nucleotide sequence ID" value="NZ_CP118494.1"/>
</dbReference>
<dbReference type="PATRIC" id="fig|74031.6.peg.3141"/>
<keyword evidence="2" id="KW-1185">Reference proteome</keyword>
<evidence type="ECO:0000313" key="1">
    <source>
        <dbReference type="EMBL" id="KNX40372.1"/>
    </source>
</evidence>
<evidence type="ECO:0000313" key="2">
    <source>
        <dbReference type="Proteomes" id="UP000037046"/>
    </source>
</evidence>
<organism evidence="1 2">
    <name type="scientific">Roseovarius tolerans</name>
    <dbReference type="NCBI Taxonomy" id="74031"/>
    <lineage>
        <taxon>Bacteria</taxon>
        <taxon>Pseudomonadati</taxon>
        <taxon>Pseudomonadota</taxon>
        <taxon>Alphaproteobacteria</taxon>
        <taxon>Rhodobacterales</taxon>
        <taxon>Roseobacteraceae</taxon>
        <taxon>Roseovarius</taxon>
    </lineage>
</organism>
<proteinExistence type="predicted"/>
<comment type="caution">
    <text evidence="1">The sequence shown here is derived from an EMBL/GenBank/DDBJ whole genome shotgun (WGS) entry which is preliminary data.</text>
</comment>
<dbReference type="STRING" id="74031.SAMN04488077_10246"/>
<dbReference type="AlphaFoldDB" id="A0A0L6CRH7"/>
<dbReference type="OrthoDB" id="7738516at2"/>
<reference evidence="2" key="1">
    <citation type="submission" date="2015-07" db="EMBL/GenBank/DDBJ databases">
        <title>Draft Genome Sequence of Roseovarius tolerans EL-164, a producer of N-Acylated Alanine Methyl Esters (NAMEs).</title>
        <authorList>
            <person name="Voget S."/>
            <person name="Bruns H."/>
            <person name="Wagner-Doebler I."/>
            <person name="Schulz S."/>
            <person name="Daniel R."/>
        </authorList>
    </citation>
    <scope>NUCLEOTIDE SEQUENCE [LARGE SCALE GENOMIC DNA]</scope>
    <source>
        <strain evidence="2">EL-164</strain>
    </source>
</reference>
<sequence>MSANWLGSAARGAGRTAVGCLTVGLLSGAAQAQAVPSERIEAFVAVMAEHGCRMSPFHADEVMPGAGFDAKAETKAITEQLVNEERARILDGQLVVFGGACGGKLDYSGRERFFAAIADNNCVMTIDEAKLLLPGVGVEMTEVQLLMDKMLRMSEIRLSSDEKAVFLEESLCDKFKGLSPQMMASAPEAAVEPRSADALRADFIAYMQGVGCSLGRSEADRQLPAAGFTTKELRPVIGAMLQAGEAEMNVADDSLTISEELCPR</sequence>